<keyword evidence="3" id="KW-1185">Reference proteome</keyword>
<feature type="region of interest" description="Disordered" evidence="1">
    <location>
        <begin position="1"/>
        <end position="58"/>
    </location>
</feature>
<evidence type="ECO:0000313" key="2">
    <source>
        <dbReference type="EMBL" id="MCU6724756.1"/>
    </source>
</evidence>
<gene>
    <name evidence="2" type="ORF">OCV47_05225</name>
</gene>
<dbReference type="RefSeq" id="WP_256296750.1">
    <property type="nucleotide sequence ID" value="NZ_JAOQKE010000004.1"/>
</dbReference>
<protein>
    <submittedName>
        <fullName evidence="2">Uncharacterized protein</fullName>
    </submittedName>
</protein>
<accession>A0ABT2SJX8</accession>
<dbReference type="Proteomes" id="UP001652338">
    <property type="component" value="Unassembled WGS sequence"/>
</dbReference>
<organism evidence="2 3">
    <name type="scientific">Muricoprocola aceti</name>
    <dbReference type="NCBI Taxonomy" id="2981772"/>
    <lineage>
        <taxon>Bacteria</taxon>
        <taxon>Bacillati</taxon>
        <taxon>Bacillota</taxon>
        <taxon>Clostridia</taxon>
        <taxon>Lachnospirales</taxon>
        <taxon>Lachnospiraceae</taxon>
        <taxon>Muricoprocola</taxon>
    </lineage>
</organism>
<proteinExistence type="predicted"/>
<sequence length="58" mass="6552">MARNKNLQDKNTVSGNKAESNMSNCGKNENSTKNRTSNSSKNTESKYTAKKDMDEEEY</sequence>
<feature type="compositionally biased region" description="Basic and acidic residues" evidence="1">
    <location>
        <begin position="43"/>
        <end position="58"/>
    </location>
</feature>
<feature type="compositionally biased region" description="Low complexity" evidence="1">
    <location>
        <begin position="27"/>
        <end position="42"/>
    </location>
</feature>
<name>A0ABT2SJX8_9FIRM</name>
<evidence type="ECO:0000313" key="3">
    <source>
        <dbReference type="Proteomes" id="UP001652338"/>
    </source>
</evidence>
<comment type="caution">
    <text evidence="2">The sequence shown here is derived from an EMBL/GenBank/DDBJ whole genome shotgun (WGS) entry which is preliminary data.</text>
</comment>
<dbReference type="EMBL" id="JAOQKE010000004">
    <property type="protein sequence ID" value="MCU6724756.1"/>
    <property type="molecule type" value="Genomic_DNA"/>
</dbReference>
<feature type="compositionally biased region" description="Polar residues" evidence="1">
    <location>
        <begin position="9"/>
        <end position="26"/>
    </location>
</feature>
<evidence type="ECO:0000256" key="1">
    <source>
        <dbReference type="SAM" id="MobiDB-lite"/>
    </source>
</evidence>
<reference evidence="2 3" key="1">
    <citation type="journal article" date="2021" name="ISME Commun">
        <title>Automated analysis of genomic sequences facilitates high-throughput and comprehensive description of bacteria.</title>
        <authorList>
            <person name="Hitch T.C.A."/>
        </authorList>
    </citation>
    <scope>NUCLEOTIDE SEQUENCE [LARGE SCALE GENOMIC DNA]</scope>
    <source>
        <strain evidence="2 3">Sanger_29</strain>
    </source>
</reference>